<accession>A0A7Z7HRD7</accession>
<evidence type="ECO:0000256" key="1">
    <source>
        <dbReference type="SAM" id="MobiDB-lite"/>
    </source>
</evidence>
<evidence type="ECO:0008006" key="4">
    <source>
        <dbReference type="Google" id="ProtNLM"/>
    </source>
</evidence>
<protein>
    <recommendedName>
        <fullName evidence="4">Cysteine-rich CWC</fullName>
    </recommendedName>
</protein>
<dbReference type="Pfam" id="PF14375">
    <property type="entry name" value="Cys_rich_CWC"/>
    <property type="match status" value="1"/>
</dbReference>
<feature type="region of interest" description="Disordered" evidence="1">
    <location>
        <begin position="1"/>
        <end position="24"/>
    </location>
</feature>
<proteinExistence type="predicted"/>
<dbReference type="EMBL" id="LT837803">
    <property type="protein sequence ID" value="SMB25077.1"/>
    <property type="molecule type" value="Genomic_DNA"/>
</dbReference>
<evidence type="ECO:0000313" key="2">
    <source>
        <dbReference type="EMBL" id="SMB25077.1"/>
    </source>
</evidence>
<name>A0A7Z7HRD7_9PROT</name>
<keyword evidence="3" id="KW-1185">Reference proteome</keyword>
<dbReference type="AlphaFoldDB" id="A0A7Z7HRD7"/>
<dbReference type="InterPro" id="IPR032720">
    <property type="entry name" value="Cys_rich_CWC"/>
</dbReference>
<organism evidence="2 3">
    <name type="scientific">Sterolibacterium denitrificans</name>
    <dbReference type="NCBI Taxonomy" id="157592"/>
    <lineage>
        <taxon>Bacteria</taxon>
        <taxon>Pseudomonadati</taxon>
        <taxon>Pseudomonadota</taxon>
        <taxon>Betaproteobacteria</taxon>
        <taxon>Nitrosomonadales</taxon>
        <taxon>Sterolibacteriaceae</taxon>
        <taxon>Sterolibacterium</taxon>
    </lineage>
</organism>
<dbReference type="RefSeq" id="WP_154716415.1">
    <property type="nucleotide sequence ID" value="NZ_LT837803.1"/>
</dbReference>
<evidence type="ECO:0000313" key="3">
    <source>
        <dbReference type="Proteomes" id="UP000242886"/>
    </source>
</evidence>
<gene>
    <name evidence="2" type="ORF">SDENCHOL_11205</name>
</gene>
<dbReference type="Proteomes" id="UP000242886">
    <property type="component" value="Chromosome SDENCHOL"/>
</dbReference>
<sequence>MSVPSILPHGSTSPSETESRTFDAGCSQRCPRCGAAFVCGVNDGTVRCWCADLPVLQGVIEAAAAAERSADSGCASCYCPTCLRELLAAQSASD</sequence>
<reference evidence="2" key="1">
    <citation type="submission" date="2017-03" db="EMBL/GenBank/DDBJ databases">
        <authorList>
            <consortium name="AG Boll"/>
        </authorList>
    </citation>
    <scope>NUCLEOTIDE SEQUENCE [LARGE SCALE GENOMIC DNA]</scope>
    <source>
        <strain evidence="2">Chol</strain>
    </source>
</reference>